<name>A0AAW0BHJ0_9AGAR</name>
<dbReference type="Pfam" id="PF01480">
    <property type="entry name" value="PWI"/>
    <property type="match status" value="1"/>
</dbReference>
<evidence type="ECO:0000259" key="5">
    <source>
        <dbReference type="PROSITE" id="PS51025"/>
    </source>
</evidence>
<dbReference type="InterPro" id="IPR035979">
    <property type="entry name" value="RBD_domain_sf"/>
</dbReference>
<dbReference type="SMART" id="SM00360">
    <property type="entry name" value="RRM"/>
    <property type="match status" value="1"/>
</dbReference>
<dbReference type="AlphaFoldDB" id="A0AAW0BHJ0"/>
<dbReference type="Gene3D" id="3.30.70.330">
    <property type="match status" value="1"/>
</dbReference>
<evidence type="ECO:0000256" key="1">
    <source>
        <dbReference type="PROSITE-ProRule" id="PRU00176"/>
    </source>
</evidence>
<dbReference type="PANTHER" id="PTHR18806:SF4">
    <property type="entry name" value="RNA-BINDING PROTEIN 25"/>
    <property type="match status" value="1"/>
</dbReference>
<dbReference type="PROSITE" id="PS50102">
    <property type="entry name" value="RRM"/>
    <property type="match status" value="1"/>
</dbReference>
<evidence type="ECO:0000256" key="3">
    <source>
        <dbReference type="SAM" id="MobiDB-lite"/>
    </source>
</evidence>
<feature type="coiled-coil region" evidence="2">
    <location>
        <begin position="149"/>
        <end position="176"/>
    </location>
</feature>
<dbReference type="InterPro" id="IPR002483">
    <property type="entry name" value="PWI_dom"/>
</dbReference>
<dbReference type="InterPro" id="IPR052768">
    <property type="entry name" value="RBM25"/>
</dbReference>
<dbReference type="CDD" id="cd12446">
    <property type="entry name" value="RRM_RBM25"/>
    <property type="match status" value="1"/>
</dbReference>
<evidence type="ECO:0000313" key="7">
    <source>
        <dbReference type="Proteomes" id="UP001383192"/>
    </source>
</evidence>
<gene>
    <name evidence="6" type="ORF">VNI00_015914</name>
</gene>
<dbReference type="GO" id="GO:0005681">
    <property type="term" value="C:spliceosomal complex"/>
    <property type="evidence" value="ECO:0007669"/>
    <property type="project" value="TreeGrafter"/>
</dbReference>
<evidence type="ECO:0008006" key="8">
    <source>
        <dbReference type="Google" id="ProtNLM"/>
    </source>
</evidence>
<feature type="domain" description="PWI" evidence="5">
    <location>
        <begin position="518"/>
        <end position="618"/>
    </location>
</feature>
<feature type="coiled-coil region" evidence="2">
    <location>
        <begin position="337"/>
        <end position="364"/>
    </location>
</feature>
<dbReference type="SUPFAM" id="SSF54928">
    <property type="entry name" value="RNA-binding domain, RBD"/>
    <property type="match status" value="1"/>
</dbReference>
<sequence>MQPASNRLGLGLRPPLPSFGQGPSISALAQQQAMQQQQHHFAPPQAQKTVSLFVGSISGGVTDSFLNDLLSACGPVKSFKRLITPANKPQGFGFAEYDQPDSALRAINLLNGIELPALEDGCANKKLLIKADEKTKAFLDAINSQRMLTNTDEEKIKEAKARIDKLVEDINRQSQDATASGLLDKEKYVIPPHLHDLQEADLPETQRGLVISEIAMFRERAAKREREKMRDVHANISTVAAPSGPKGRDWGKPRPSPAVAPAAAAAAASPAPSKGKYGYNGFVKAEEQQQQQPSPERNKPKTDEELEKERKEARERDEEASFQDRERRYEPRERQRIAALKRAIDRERATKEAEERDRIEMRERLDVWDDDESDELFYVDRVRWRQLRARRLEAEEAADARSRKFEEQEAENLRRESEDFLARQMDEMQALAEEQRKAGLLLDDGAPVKLNVSLAPVPTKDGTGKEKATVFTQEEEEEDAIKKRKVPLVKLDFSVAETGEKARERLERIRESVPRDKEALFKAKVRWDGLSDTVIDRKFEPLIKRLMVKYLGEMEEEDLILFVLEHLKDHKAPQKLVEGLEPVLEEEAVELTTSVWRQIIFESMAYGEGLLTDKMLVD</sequence>
<proteinExistence type="predicted"/>
<dbReference type="PANTHER" id="PTHR18806">
    <property type="entry name" value="RBM25 PROTEIN"/>
    <property type="match status" value="1"/>
</dbReference>
<dbReference type="Proteomes" id="UP001383192">
    <property type="component" value="Unassembled WGS sequence"/>
</dbReference>
<evidence type="ECO:0000256" key="2">
    <source>
        <dbReference type="SAM" id="Coils"/>
    </source>
</evidence>
<keyword evidence="2" id="KW-0175">Coiled coil</keyword>
<organism evidence="6 7">
    <name type="scientific">Paramarasmius palmivorus</name>
    <dbReference type="NCBI Taxonomy" id="297713"/>
    <lineage>
        <taxon>Eukaryota</taxon>
        <taxon>Fungi</taxon>
        <taxon>Dikarya</taxon>
        <taxon>Basidiomycota</taxon>
        <taxon>Agaricomycotina</taxon>
        <taxon>Agaricomycetes</taxon>
        <taxon>Agaricomycetidae</taxon>
        <taxon>Agaricales</taxon>
        <taxon>Marasmiineae</taxon>
        <taxon>Marasmiaceae</taxon>
        <taxon>Paramarasmius</taxon>
    </lineage>
</organism>
<dbReference type="EMBL" id="JAYKXP010000112">
    <property type="protein sequence ID" value="KAK7025561.1"/>
    <property type="molecule type" value="Genomic_DNA"/>
</dbReference>
<protein>
    <recommendedName>
        <fullName evidence="8">RNA-binding protein 25</fullName>
    </recommendedName>
</protein>
<evidence type="ECO:0000313" key="6">
    <source>
        <dbReference type="EMBL" id="KAK7025561.1"/>
    </source>
</evidence>
<comment type="caution">
    <text evidence="6">The sequence shown here is derived from an EMBL/GenBank/DDBJ whole genome shotgun (WGS) entry which is preliminary data.</text>
</comment>
<keyword evidence="7" id="KW-1185">Reference proteome</keyword>
<dbReference type="InterPro" id="IPR000504">
    <property type="entry name" value="RRM_dom"/>
</dbReference>
<dbReference type="InterPro" id="IPR034268">
    <property type="entry name" value="RBM25_RRM"/>
</dbReference>
<dbReference type="GO" id="GO:0003729">
    <property type="term" value="F:mRNA binding"/>
    <property type="evidence" value="ECO:0007669"/>
    <property type="project" value="TreeGrafter"/>
</dbReference>
<feature type="domain" description="RRM" evidence="4">
    <location>
        <begin position="50"/>
        <end position="134"/>
    </location>
</feature>
<keyword evidence="1" id="KW-0694">RNA-binding</keyword>
<dbReference type="Gene3D" id="1.20.1390.10">
    <property type="entry name" value="PWI domain"/>
    <property type="match status" value="1"/>
</dbReference>
<dbReference type="InterPro" id="IPR012677">
    <property type="entry name" value="Nucleotide-bd_a/b_plait_sf"/>
</dbReference>
<feature type="compositionally biased region" description="Low complexity" evidence="3">
    <location>
        <begin position="257"/>
        <end position="273"/>
    </location>
</feature>
<dbReference type="Pfam" id="PF00076">
    <property type="entry name" value="RRM_1"/>
    <property type="match status" value="1"/>
</dbReference>
<accession>A0AAW0BHJ0</accession>
<feature type="region of interest" description="Disordered" evidence="3">
    <location>
        <begin position="225"/>
        <end position="330"/>
    </location>
</feature>
<evidence type="ECO:0000259" key="4">
    <source>
        <dbReference type="PROSITE" id="PS50102"/>
    </source>
</evidence>
<reference evidence="6 7" key="1">
    <citation type="submission" date="2024-01" db="EMBL/GenBank/DDBJ databases">
        <title>A draft genome for a cacao thread blight-causing isolate of Paramarasmius palmivorus.</title>
        <authorList>
            <person name="Baruah I.K."/>
            <person name="Bukari Y."/>
            <person name="Amoako-Attah I."/>
            <person name="Meinhardt L.W."/>
            <person name="Bailey B.A."/>
            <person name="Cohen S.P."/>
        </authorList>
    </citation>
    <scope>NUCLEOTIDE SEQUENCE [LARGE SCALE GENOMIC DNA]</scope>
    <source>
        <strain evidence="6 7">GH-12</strain>
    </source>
</reference>
<dbReference type="PROSITE" id="PS51025">
    <property type="entry name" value="PWI"/>
    <property type="match status" value="1"/>
</dbReference>
<feature type="compositionally biased region" description="Basic and acidic residues" evidence="3">
    <location>
        <begin position="296"/>
        <end position="330"/>
    </location>
</feature>